<proteinExistence type="predicted"/>
<dbReference type="PANTHER" id="PTHR11851">
    <property type="entry name" value="METALLOPROTEASE"/>
    <property type="match status" value="1"/>
</dbReference>
<dbReference type="EMBL" id="CP012643">
    <property type="protein sequence ID" value="ALJ01372.1"/>
    <property type="molecule type" value="Genomic_DNA"/>
</dbReference>
<dbReference type="STRING" id="512763.DC20_10470"/>
<dbReference type="InterPro" id="IPR007863">
    <property type="entry name" value="Peptidase_M16_C"/>
</dbReference>
<dbReference type="InterPro" id="IPR050361">
    <property type="entry name" value="MPP/UQCRC_Complex"/>
</dbReference>
<dbReference type="Gene3D" id="3.30.830.10">
    <property type="entry name" value="Metalloenzyme, LuxS/M16 peptidase-like"/>
    <property type="match status" value="2"/>
</dbReference>
<dbReference type="Pfam" id="PF00675">
    <property type="entry name" value="Peptidase_M16"/>
    <property type="match status" value="1"/>
</dbReference>
<evidence type="ECO:0000313" key="4">
    <source>
        <dbReference type="Proteomes" id="UP000061382"/>
    </source>
</evidence>
<dbReference type="KEGG" id="rti:DC20_10470"/>
<evidence type="ECO:0008006" key="5">
    <source>
        <dbReference type="Google" id="ProtNLM"/>
    </source>
</evidence>
<dbReference type="Pfam" id="PF05193">
    <property type="entry name" value="Peptidase_M16_C"/>
    <property type="match status" value="1"/>
</dbReference>
<dbReference type="SUPFAM" id="SSF63411">
    <property type="entry name" value="LuxS/MPP-like metallohydrolase"/>
    <property type="match status" value="2"/>
</dbReference>
<evidence type="ECO:0000259" key="2">
    <source>
        <dbReference type="Pfam" id="PF05193"/>
    </source>
</evidence>
<feature type="domain" description="Peptidase M16 C-terminal" evidence="2">
    <location>
        <begin position="176"/>
        <end position="345"/>
    </location>
</feature>
<dbReference type="AlphaFoldDB" id="A0A0P0D361"/>
<organism evidence="3 4">
    <name type="scientific">Rufibacter tibetensis</name>
    <dbReference type="NCBI Taxonomy" id="512763"/>
    <lineage>
        <taxon>Bacteria</taxon>
        <taxon>Pseudomonadati</taxon>
        <taxon>Bacteroidota</taxon>
        <taxon>Cytophagia</taxon>
        <taxon>Cytophagales</taxon>
        <taxon>Hymenobacteraceae</taxon>
        <taxon>Rufibacter</taxon>
    </lineage>
</organism>
<dbReference type="GO" id="GO:0046872">
    <property type="term" value="F:metal ion binding"/>
    <property type="evidence" value="ECO:0007669"/>
    <property type="project" value="InterPro"/>
</dbReference>
<reference evidence="3 4" key="1">
    <citation type="submission" date="2015-08" db="EMBL/GenBank/DDBJ databases">
        <title>Complete genome sequence of Rufibacter tibetensis strain 1351t, a radiation-resistant bacterium from tibet plateau.</title>
        <authorList>
            <person name="Dai J."/>
        </authorList>
    </citation>
    <scope>NUCLEOTIDE SEQUENCE [LARGE SCALE GENOMIC DNA]</scope>
    <source>
        <strain evidence="3 4">1351</strain>
    </source>
</reference>
<feature type="domain" description="Peptidase M16 N-terminal" evidence="1">
    <location>
        <begin position="30"/>
        <end position="157"/>
    </location>
</feature>
<keyword evidence="4" id="KW-1185">Reference proteome</keyword>
<dbReference type="InterPro" id="IPR011249">
    <property type="entry name" value="Metalloenz_LuxS/M16"/>
</dbReference>
<protein>
    <recommendedName>
        <fullName evidence="5">Peptidase M16</fullName>
    </recommendedName>
</protein>
<evidence type="ECO:0000313" key="3">
    <source>
        <dbReference type="EMBL" id="ALJ01372.1"/>
    </source>
</evidence>
<name>A0A0P0D361_9BACT</name>
<dbReference type="InterPro" id="IPR011765">
    <property type="entry name" value="Pept_M16_N"/>
</dbReference>
<evidence type="ECO:0000259" key="1">
    <source>
        <dbReference type="Pfam" id="PF00675"/>
    </source>
</evidence>
<dbReference type="Proteomes" id="UP000061382">
    <property type="component" value="Chromosome"/>
</dbReference>
<gene>
    <name evidence="3" type="ORF">DC20_10470</name>
</gene>
<sequence length="416" mass="46493">MADLTTDLSITPEVRQTPSGARLHIFKNSIQPVVRVEFVFKAGKWYQPKAGVASLTAKMLKEGTRYHNAKEIADAVDFYGASLDVAHGYDRSTVTLYCLAKFLPSLLPLAFEIIQQPSFPEEEFSLLKQRVIQTLAVDKQKNSYLATEAYTSALYGQDHPYASYISEEDIIATEIKDLKDFHHQSYIFHDAEIFITGDINESQIEVISKAVKDHTPSAIVQPQISTLAPKTGLLKSSTANDMQASLRIGKPILKSSHPEYPALYLLNHVLGGYFGSRLMKNIREDKGYTYGIYSSISHKEHGSLFSIGTDIKGDKINETLEEVSKELTTLKEEPVSAEELATTKKHLAGKFLSDHATLFDKMDKYKSNVIMGLDKDFYTQLLVKIQSLSEIDLLEVANKYFNEDSLLKVVAGGVHK</sequence>
<accession>A0A0P0D361</accession>
<dbReference type="PANTHER" id="PTHR11851:SF224">
    <property type="entry name" value="PROCESSING PROTEASE"/>
    <property type="match status" value="1"/>
</dbReference>
<dbReference type="PATRIC" id="fig|512763.3.peg.2304"/>